<dbReference type="Proteomes" id="UP000252419">
    <property type="component" value="Unassembled WGS sequence"/>
</dbReference>
<sequence length="63" mass="7011">MGPETKPAKRDSLLRVFCVSGGKDRNGMMMGQRSDRLKGRWRYRQRAVNGAWKSHYGGGASGP</sequence>
<accession>A0A367UAF7</accession>
<keyword evidence="2" id="KW-1185">Reference proteome</keyword>
<gene>
    <name evidence="1" type="ORF">TH5_16670</name>
</gene>
<evidence type="ECO:0000313" key="2">
    <source>
        <dbReference type="Proteomes" id="UP000252419"/>
    </source>
</evidence>
<dbReference type="AlphaFoldDB" id="A0A367UAF7"/>
<name>A0A367UAF7_9PROT</name>
<protein>
    <submittedName>
        <fullName evidence="1">Uncharacterized protein</fullName>
    </submittedName>
</protein>
<dbReference type="EMBL" id="JPWA01000021">
    <property type="protein sequence ID" value="RCK05011.1"/>
    <property type="molecule type" value="Genomic_DNA"/>
</dbReference>
<reference evidence="1 2" key="1">
    <citation type="submission" date="2014-07" db="EMBL/GenBank/DDBJ databases">
        <title>Draft genome sequence of Thalassospira xianhensis P-4 (MCCC 1A02616).</title>
        <authorList>
            <person name="Lai Q."/>
            <person name="Shao Z."/>
        </authorList>
    </citation>
    <scope>NUCLEOTIDE SEQUENCE [LARGE SCALE GENOMIC DNA]</scope>
    <source>
        <strain evidence="1 2">MCCC 1A02616</strain>
    </source>
</reference>
<organism evidence="1 2">
    <name type="scientific">Thalassospira xianhensis MCCC 1A02616</name>
    <dbReference type="NCBI Taxonomy" id="1177929"/>
    <lineage>
        <taxon>Bacteria</taxon>
        <taxon>Pseudomonadati</taxon>
        <taxon>Pseudomonadota</taxon>
        <taxon>Alphaproteobacteria</taxon>
        <taxon>Rhodospirillales</taxon>
        <taxon>Thalassospiraceae</taxon>
        <taxon>Thalassospira</taxon>
    </lineage>
</organism>
<proteinExistence type="predicted"/>
<comment type="caution">
    <text evidence="1">The sequence shown here is derived from an EMBL/GenBank/DDBJ whole genome shotgun (WGS) entry which is preliminary data.</text>
</comment>
<evidence type="ECO:0000313" key="1">
    <source>
        <dbReference type="EMBL" id="RCK05011.1"/>
    </source>
</evidence>